<dbReference type="EMBL" id="LSRX01000490">
    <property type="protein sequence ID" value="OLP95813.1"/>
    <property type="molecule type" value="Genomic_DNA"/>
</dbReference>
<reference evidence="1 2" key="1">
    <citation type="submission" date="2016-02" db="EMBL/GenBank/DDBJ databases">
        <title>Genome analysis of coral dinoflagellate symbionts highlights evolutionary adaptations to a symbiotic lifestyle.</title>
        <authorList>
            <person name="Aranda M."/>
            <person name="Li Y."/>
            <person name="Liew Y.J."/>
            <person name="Baumgarten S."/>
            <person name="Simakov O."/>
            <person name="Wilson M."/>
            <person name="Piel J."/>
            <person name="Ashoor H."/>
            <person name="Bougouffa S."/>
            <person name="Bajic V.B."/>
            <person name="Ryu T."/>
            <person name="Ravasi T."/>
            <person name="Bayer T."/>
            <person name="Micklem G."/>
            <person name="Kim H."/>
            <person name="Bhak J."/>
            <person name="Lajeunesse T.C."/>
            <person name="Voolstra C.R."/>
        </authorList>
    </citation>
    <scope>NUCLEOTIDE SEQUENCE [LARGE SCALE GENOMIC DNA]</scope>
    <source>
        <strain evidence="1 2">CCMP2467</strain>
    </source>
</reference>
<name>A0A1Q9DKZ1_SYMMI</name>
<evidence type="ECO:0000313" key="1">
    <source>
        <dbReference type="EMBL" id="OLP95813.1"/>
    </source>
</evidence>
<accession>A0A1Q9DKZ1</accession>
<dbReference type="AlphaFoldDB" id="A0A1Q9DKZ1"/>
<keyword evidence="2" id="KW-1185">Reference proteome</keyword>
<dbReference type="Proteomes" id="UP000186817">
    <property type="component" value="Unassembled WGS sequence"/>
</dbReference>
<comment type="caution">
    <text evidence="1">The sequence shown here is derived from an EMBL/GenBank/DDBJ whole genome shotgun (WGS) entry which is preliminary data.</text>
</comment>
<evidence type="ECO:0000313" key="2">
    <source>
        <dbReference type="Proteomes" id="UP000186817"/>
    </source>
</evidence>
<protein>
    <submittedName>
        <fullName evidence="1">Uncharacterized protein</fullName>
    </submittedName>
</protein>
<sequence>MHPEKQLLAVVETAPNPDSPRFQAMMSSMPDHMKEMVFSPRDELDLQKHMVTGATKDKELLESILSFEHIH</sequence>
<organism evidence="1 2">
    <name type="scientific">Symbiodinium microadriaticum</name>
    <name type="common">Dinoflagellate</name>
    <name type="synonym">Zooxanthella microadriatica</name>
    <dbReference type="NCBI Taxonomy" id="2951"/>
    <lineage>
        <taxon>Eukaryota</taxon>
        <taxon>Sar</taxon>
        <taxon>Alveolata</taxon>
        <taxon>Dinophyceae</taxon>
        <taxon>Suessiales</taxon>
        <taxon>Symbiodiniaceae</taxon>
        <taxon>Symbiodinium</taxon>
    </lineage>
</organism>
<gene>
    <name evidence="1" type="ORF">AK812_SmicGene22035</name>
</gene>
<proteinExistence type="predicted"/>